<evidence type="ECO:0000313" key="2">
    <source>
        <dbReference type="EMBL" id="SHH99271.1"/>
    </source>
</evidence>
<dbReference type="RefSeq" id="WP_072832114.1">
    <property type="nucleotide sequence ID" value="NZ_FQXP01000008.1"/>
</dbReference>
<dbReference type="AlphaFoldDB" id="A0A1M5XHH6"/>
<feature type="signal peptide" evidence="1">
    <location>
        <begin position="1"/>
        <end position="20"/>
    </location>
</feature>
<proteinExistence type="predicted"/>
<evidence type="ECO:0008006" key="4">
    <source>
        <dbReference type="Google" id="ProtNLM"/>
    </source>
</evidence>
<feature type="chain" id="PRO_5009914995" description="Lipoprotein" evidence="1">
    <location>
        <begin position="21"/>
        <end position="212"/>
    </location>
</feature>
<reference evidence="2 3" key="1">
    <citation type="submission" date="2016-11" db="EMBL/GenBank/DDBJ databases">
        <authorList>
            <person name="Jaros S."/>
            <person name="Januszkiewicz K."/>
            <person name="Wedrychowicz H."/>
        </authorList>
    </citation>
    <scope>NUCLEOTIDE SEQUENCE [LARGE SCALE GENOMIC DNA]</scope>
    <source>
        <strain evidence="2 3">DSM 3089</strain>
    </source>
</reference>
<accession>A0A1M5XHH6</accession>
<dbReference type="PROSITE" id="PS51257">
    <property type="entry name" value="PROKAR_LIPOPROTEIN"/>
    <property type="match status" value="1"/>
</dbReference>
<keyword evidence="3" id="KW-1185">Reference proteome</keyword>
<protein>
    <recommendedName>
        <fullName evidence="4">Lipoprotein</fullName>
    </recommendedName>
</protein>
<name>A0A1M5XHH6_9CLOT</name>
<dbReference type="STRING" id="1121306.SAMN02745196_02257"/>
<evidence type="ECO:0000256" key="1">
    <source>
        <dbReference type="SAM" id="SignalP"/>
    </source>
</evidence>
<dbReference type="Proteomes" id="UP000184526">
    <property type="component" value="Unassembled WGS sequence"/>
</dbReference>
<sequence>MKHRILVSLIAITLSTTLVACNKNDVDQNKVSINERNNETKDNIKTQDTVEAELKSIVSQSLNRYFDIDINKEDMDYSIKNESQKEADKITEEFDDLQEFYIEARPKNSDNQIIRVEMKYDTLSKNVEYINLEFKVENNTDKVSEEDVKIMAEKFLRDKALVSRETELRFDKIETTKDYIEVEFKYIIKNQDEEIKVFIDKRNNRVKGFDID</sequence>
<dbReference type="EMBL" id="FQXP01000008">
    <property type="protein sequence ID" value="SHH99271.1"/>
    <property type="molecule type" value="Genomic_DNA"/>
</dbReference>
<gene>
    <name evidence="2" type="ORF">SAMN02745196_02257</name>
</gene>
<keyword evidence="1" id="KW-0732">Signal</keyword>
<evidence type="ECO:0000313" key="3">
    <source>
        <dbReference type="Proteomes" id="UP000184526"/>
    </source>
</evidence>
<organism evidence="2 3">
    <name type="scientific">Clostridium collagenovorans DSM 3089</name>
    <dbReference type="NCBI Taxonomy" id="1121306"/>
    <lineage>
        <taxon>Bacteria</taxon>
        <taxon>Bacillati</taxon>
        <taxon>Bacillota</taxon>
        <taxon>Clostridia</taxon>
        <taxon>Eubacteriales</taxon>
        <taxon>Clostridiaceae</taxon>
        <taxon>Clostridium</taxon>
    </lineage>
</organism>